<evidence type="ECO:0000313" key="3">
    <source>
        <dbReference type="Proteomes" id="UP000001593"/>
    </source>
</evidence>
<protein>
    <submittedName>
        <fullName evidence="2">Uncharacterized protein</fullName>
    </submittedName>
</protein>
<dbReference type="STRING" id="45351.A7T4Q8"/>
<organism evidence="2 3">
    <name type="scientific">Nematostella vectensis</name>
    <name type="common">Starlet sea anemone</name>
    <dbReference type="NCBI Taxonomy" id="45351"/>
    <lineage>
        <taxon>Eukaryota</taxon>
        <taxon>Metazoa</taxon>
        <taxon>Cnidaria</taxon>
        <taxon>Anthozoa</taxon>
        <taxon>Hexacorallia</taxon>
        <taxon>Actiniaria</taxon>
        <taxon>Edwardsiidae</taxon>
        <taxon>Nematostella</taxon>
    </lineage>
</organism>
<gene>
    <name evidence="2" type="ORF">NEMVEDRAFT_v1g222310</name>
</gene>
<dbReference type="AlphaFoldDB" id="A7T4Q8"/>
<dbReference type="eggNOG" id="KOG0283">
    <property type="taxonomic scope" value="Eukaryota"/>
</dbReference>
<dbReference type="InParanoid" id="A7T4Q8"/>
<feature type="region of interest" description="Disordered" evidence="1">
    <location>
        <begin position="152"/>
        <end position="185"/>
    </location>
</feature>
<accession>A7T4Q8</accession>
<evidence type="ECO:0000313" key="2">
    <source>
        <dbReference type="EMBL" id="EDO29055.1"/>
    </source>
</evidence>
<feature type="compositionally biased region" description="Basic and acidic residues" evidence="1">
    <location>
        <begin position="152"/>
        <end position="170"/>
    </location>
</feature>
<name>A7T4Q8_NEMVE</name>
<sequence>MKEILAKASSTEVIPALTLDSRLKSHSVTSLGSSGNKSDSFMSLSSNASNGPIMRKSGSSASVGSIHSFQHGELVRVRSASGRPLSDIEILEQVLVKNLDTGESIPLSLAEERLPKGTNPLALHIMRLTSEYHRKKLKKFLGRTVNKMKVEKKMKDMTIKEGKESVRSEESSSSDEDGASQETPSVPFIKVWSGVVS</sequence>
<reference evidence="2 3" key="1">
    <citation type="journal article" date="2007" name="Science">
        <title>Sea anemone genome reveals ancestral eumetazoan gene repertoire and genomic organization.</title>
        <authorList>
            <person name="Putnam N.H."/>
            <person name="Srivastava M."/>
            <person name="Hellsten U."/>
            <person name="Dirks B."/>
            <person name="Chapman J."/>
            <person name="Salamov A."/>
            <person name="Terry A."/>
            <person name="Shapiro H."/>
            <person name="Lindquist E."/>
            <person name="Kapitonov V.V."/>
            <person name="Jurka J."/>
            <person name="Genikhovich G."/>
            <person name="Grigoriev I.V."/>
            <person name="Lucas S.M."/>
            <person name="Steele R.E."/>
            <person name="Finnerty J.R."/>
            <person name="Technau U."/>
            <person name="Martindale M.Q."/>
            <person name="Rokhsar D.S."/>
        </authorList>
    </citation>
    <scope>NUCLEOTIDE SEQUENCE [LARGE SCALE GENOMIC DNA]</scope>
    <source>
        <strain evidence="3">CH2 X CH6</strain>
    </source>
</reference>
<keyword evidence="3" id="KW-1185">Reference proteome</keyword>
<dbReference type="Proteomes" id="UP000001593">
    <property type="component" value="Unassembled WGS sequence"/>
</dbReference>
<proteinExistence type="predicted"/>
<dbReference type="HOGENOM" id="CLU_1385678_0_0_1"/>
<evidence type="ECO:0000256" key="1">
    <source>
        <dbReference type="SAM" id="MobiDB-lite"/>
    </source>
</evidence>
<dbReference type="EMBL" id="DS470936">
    <property type="protein sequence ID" value="EDO29055.1"/>
    <property type="molecule type" value="Genomic_DNA"/>
</dbReference>